<dbReference type="EMBL" id="LR796379">
    <property type="protein sequence ID" value="CAB4140337.1"/>
    <property type="molecule type" value="Genomic_DNA"/>
</dbReference>
<gene>
    <name evidence="1" type="ORF">UFOVP407_47</name>
</gene>
<proteinExistence type="predicted"/>
<evidence type="ECO:0000313" key="1">
    <source>
        <dbReference type="EMBL" id="CAB4140337.1"/>
    </source>
</evidence>
<name>A0A6J5M4N3_9CAUD</name>
<accession>A0A6J5M4N3</accession>
<protein>
    <submittedName>
        <fullName evidence="1">Uncharacterized protein</fullName>
    </submittedName>
</protein>
<organism evidence="1">
    <name type="scientific">uncultured Caudovirales phage</name>
    <dbReference type="NCBI Taxonomy" id="2100421"/>
    <lineage>
        <taxon>Viruses</taxon>
        <taxon>Duplodnaviria</taxon>
        <taxon>Heunggongvirae</taxon>
        <taxon>Uroviricota</taxon>
        <taxon>Caudoviricetes</taxon>
        <taxon>Peduoviridae</taxon>
        <taxon>Maltschvirus</taxon>
        <taxon>Maltschvirus maltsch</taxon>
    </lineage>
</organism>
<sequence>MRRCPIHNAPTNGLAYYRPREGITQPIPACSRDCLNEIARHPHRYRVKETD</sequence>
<reference evidence="1" key="1">
    <citation type="submission" date="2020-04" db="EMBL/GenBank/DDBJ databases">
        <authorList>
            <person name="Chiriac C."/>
            <person name="Salcher M."/>
            <person name="Ghai R."/>
            <person name="Kavagutti S V."/>
        </authorList>
    </citation>
    <scope>NUCLEOTIDE SEQUENCE</scope>
</reference>